<dbReference type="Pfam" id="PF06835">
    <property type="entry name" value="LptC"/>
    <property type="match status" value="1"/>
</dbReference>
<dbReference type="GO" id="GO:0030288">
    <property type="term" value="C:outer membrane-bounded periplasmic space"/>
    <property type="evidence" value="ECO:0007669"/>
    <property type="project" value="TreeGrafter"/>
</dbReference>
<dbReference type="GO" id="GO:0043165">
    <property type="term" value="P:Gram-negative-bacterium-type cell outer membrane assembly"/>
    <property type="evidence" value="ECO:0007669"/>
    <property type="project" value="UniProtKB-UniRule"/>
</dbReference>
<evidence type="ECO:0000256" key="7">
    <source>
        <dbReference type="PIRNR" id="PIRNR028513"/>
    </source>
</evidence>
<keyword evidence="1 6" id="KW-1003">Cell membrane</keyword>
<dbReference type="Proteomes" id="UP000295496">
    <property type="component" value="Unassembled WGS sequence"/>
</dbReference>
<comment type="subcellular location">
    <subcellularLocation>
        <location evidence="6">Cell inner membrane</location>
        <topology evidence="6">Single-pass membrane protein</topology>
    </subcellularLocation>
</comment>
<dbReference type="HAMAP" id="MF_01915">
    <property type="entry name" value="LPS_assembly_LptC"/>
    <property type="match status" value="1"/>
</dbReference>
<dbReference type="OrthoDB" id="5659892at2"/>
<comment type="similarity">
    <text evidence="6 7">Belongs to the LptC family.</text>
</comment>
<gene>
    <name evidence="6" type="primary">lptC</name>
    <name evidence="8" type="ORF">EV692_2072</name>
</gene>
<dbReference type="AlphaFoldDB" id="A0A4R1KQ63"/>
<accession>A0A4R1KQ63</accession>
<keyword evidence="4 6" id="KW-1133">Transmembrane helix</keyword>
<evidence type="ECO:0000256" key="3">
    <source>
        <dbReference type="ARBA" id="ARBA00022692"/>
    </source>
</evidence>
<evidence type="ECO:0000313" key="8">
    <source>
        <dbReference type="EMBL" id="TCK67164.1"/>
    </source>
</evidence>
<sequence>MNIRWTVILAIITLILLGWFYSLNQTDSELAELIKQEESPEYVGNKMNTVIYSPTGAKQYVALSEKVEYYEYDGHTDFYTPIVYLFDIQHEKIQQTESWKLSANKATLTKDNMLYLDGNVLGESLLPQSKLQRFETESAVVNLTTQDISSDKQVKINGLNFTSIGLKLTGNLQQQVATLKEQVKTHYEISKTNDETDESQNEQ</sequence>
<proteinExistence type="inferred from homology"/>
<keyword evidence="5 6" id="KW-0472">Membrane</keyword>
<dbReference type="InterPro" id="IPR026265">
    <property type="entry name" value="LptC"/>
</dbReference>
<dbReference type="EMBL" id="SMGJ01000007">
    <property type="protein sequence ID" value="TCK67164.1"/>
    <property type="molecule type" value="Genomic_DNA"/>
</dbReference>
<dbReference type="PIRSF" id="PIRSF028513">
    <property type="entry name" value="LptC"/>
    <property type="match status" value="1"/>
</dbReference>
<evidence type="ECO:0000256" key="5">
    <source>
        <dbReference type="ARBA" id="ARBA00023136"/>
    </source>
</evidence>
<dbReference type="GO" id="GO:0005886">
    <property type="term" value="C:plasma membrane"/>
    <property type="evidence" value="ECO:0007669"/>
    <property type="project" value="UniProtKB-SubCell"/>
</dbReference>
<reference evidence="8 9" key="1">
    <citation type="submission" date="2019-03" db="EMBL/GenBank/DDBJ databases">
        <title>Genomic Encyclopedia of Type Strains, Phase IV (KMG-IV): sequencing the most valuable type-strain genomes for metagenomic binning, comparative biology and taxonomic classification.</title>
        <authorList>
            <person name="Goeker M."/>
        </authorList>
    </citation>
    <scope>NUCLEOTIDE SEQUENCE [LARGE SCALE GENOMIC DNA]</scope>
    <source>
        <strain evidence="8 9">DSM 10053</strain>
    </source>
</reference>
<organism evidence="8 9">
    <name type="scientific">Lonepinella koalarum</name>
    <dbReference type="NCBI Taxonomy" id="53417"/>
    <lineage>
        <taxon>Bacteria</taxon>
        <taxon>Pseudomonadati</taxon>
        <taxon>Pseudomonadota</taxon>
        <taxon>Gammaproteobacteria</taxon>
        <taxon>Pasteurellales</taxon>
        <taxon>Pasteurellaceae</taxon>
        <taxon>Lonepinella</taxon>
    </lineage>
</organism>
<protein>
    <recommendedName>
        <fullName evidence="6 7">Lipopolysaccharide export system protein LptC</fullName>
    </recommendedName>
</protein>
<dbReference type="PANTHER" id="PTHR37481">
    <property type="entry name" value="LIPOPOLYSACCHARIDE EXPORT SYSTEM PROTEIN LPTC"/>
    <property type="match status" value="1"/>
</dbReference>
<name>A0A4R1KQ63_9PAST</name>
<comment type="function">
    <text evidence="7">Required for the translocation of lipopolysaccharide (LPS) from the inner membrane to the outer membrane.</text>
</comment>
<evidence type="ECO:0000256" key="1">
    <source>
        <dbReference type="ARBA" id="ARBA00022475"/>
    </source>
</evidence>
<dbReference type="InterPro" id="IPR052363">
    <property type="entry name" value="LPS_export_LptC"/>
</dbReference>
<comment type="subunit">
    <text evidence="6">Component of the lipopolysaccharide transport and assembly complex. Interacts with LptA and the LptBFG transporter complex.</text>
</comment>
<keyword evidence="3 6" id="KW-0812">Transmembrane</keyword>
<dbReference type="RefSeq" id="WP_132302642.1">
    <property type="nucleotide sequence ID" value="NZ_CP170642.1"/>
</dbReference>
<dbReference type="GO" id="GO:0015221">
    <property type="term" value="F:lipopolysaccharide transmembrane transporter activity"/>
    <property type="evidence" value="ECO:0007669"/>
    <property type="project" value="InterPro"/>
</dbReference>
<dbReference type="PANTHER" id="PTHR37481:SF1">
    <property type="entry name" value="LIPOPOLYSACCHARIDE EXPORT SYSTEM PROTEIN LPTC"/>
    <property type="match status" value="1"/>
</dbReference>
<keyword evidence="9" id="KW-1185">Reference proteome</keyword>
<evidence type="ECO:0000256" key="4">
    <source>
        <dbReference type="ARBA" id="ARBA00022989"/>
    </source>
</evidence>
<evidence type="ECO:0000256" key="6">
    <source>
        <dbReference type="HAMAP-Rule" id="MF_01915"/>
    </source>
</evidence>
<dbReference type="GO" id="GO:0017089">
    <property type="term" value="F:glycolipid transfer activity"/>
    <property type="evidence" value="ECO:0007669"/>
    <property type="project" value="TreeGrafter"/>
</dbReference>
<dbReference type="NCBIfam" id="TIGR04409">
    <property type="entry name" value="LptC_YrbK"/>
    <property type="match status" value="1"/>
</dbReference>
<dbReference type="InterPro" id="IPR010664">
    <property type="entry name" value="LipoPS_assembly_LptC-rel"/>
</dbReference>
<comment type="function">
    <text evidence="6">Involved in the assembly of lipopolysaccharide (LPS). Required for the translocation of LPS from the inner membrane to the outer membrane. Facilitates the transfer of LPS from the inner membrane to the periplasmic protein LptA. Could be a docking site for LptA.</text>
</comment>
<comment type="caution">
    <text evidence="8">The sequence shown here is derived from an EMBL/GenBank/DDBJ whole genome shotgun (WGS) entry which is preliminary data.</text>
</comment>
<dbReference type="Gene3D" id="2.60.450.10">
    <property type="entry name" value="Lipopolysaccharide (LPS) transport protein A like domain"/>
    <property type="match status" value="1"/>
</dbReference>
<evidence type="ECO:0000313" key="9">
    <source>
        <dbReference type="Proteomes" id="UP000295496"/>
    </source>
</evidence>
<evidence type="ECO:0000256" key="2">
    <source>
        <dbReference type="ARBA" id="ARBA00022519"/>
    </source>
</evidence>
<keyword evidence="2 6" id="KW-0997">Cell inner membrane</keyword>